<reference evidence="7" key="1">
    <citation type="submission" date="2018-05" db="EMBL/GenBank/DDBJ databases">
        <authorList>
            <person name="Lanie J.A."/>
            <person name="Ng W.-L."/>
            <person name="Kazmierczak K.M."/>
            <person name="Andrzejewski T.M."/>
            <person name="Davidsen T.M."/>
            <person name="Wayne K.J."/>
            <person name="Tettelin H."/>
            <person name="Glass J.I."/>
            <person name="Rusch D."/>
            <person name="Podicherti R."/>
            <person name="Tsui H.-C.T."/>
            <person name="Winkler M.E."/>
        </authorList>
    </citation>
    <scope>NUCLEOTIDE SEQUENCE</scope>
</reference>
<evidence type="ECO:0008006" key="8">
    <source>
        <dbReference type="Google" id="ProtNLM"/>
    </source>
</evidence>
<evidence type="ECO:0000256" key="6">
    <source>
        <dbReference type="SAM" id="Phobius"/>
    </source>
</evidence>
<dbReference type="GO" id="GO:0005886">
    <property type="term" value="C:plasma membrane"/>
    <property type="evidence" value="ECO:0007669"/>
    <property type="project" value="UniProtKB-SubCell"/>
</dbReference>
<dbReference type="EMBL" id="UINC01153641">
    <property type="protein sequence ID" value="SVD48467.1"/>
    <property type="molecule type" value="Genomic_DNA"/>
</dbReference>
<accession>A0A382VPM6</accession>
<comment type="subcellular location">
    <subcellularLocation>
        <location evidence="1">Cell membrane</location>
        <topology evidence="1">Multi-pass membrane protein</topology>
    </subcellularLocation>
</comment>
<protein>
    <recommendedName>
        <fullName evidence="8">Polysaccharide biosynthesis protein C-terminal domain-containing protein</fullName>
    </recommendedName>
</protein>
<keyword evidence="5 6" id="KW-0472">Membrane</keyword>
<evidence type="ECO:0000256" key="1">
    <source>
        <dbReference type="ARBA" id="ARBA00004651"/>
    </source>
</evidence>
<feature type="transmembrane region" description="Helical" evidence="6">
    <location>
        <begin position="152"/>
        <end position="174"/>
    </location>
</feature>
<dbReference type="PANTHER" id="PTHR30250:SF11">
    <property type="entry name" value="O-ANTIGEN TRANSPORTER-RELATED"/>
    <property type="match status" value="1"/>
</dbReference>
<dbReference type="Pfam" id="PF13440">
    <property type="entry name" value="Polysacc_synt_3"/>
    <property type="match status" value="1"/>
</dbReference>
<dbReference type="PANTHER" id="PTHR30250">
    <property type="entry name" value="PST FAMILY PREDICTED COLANIC ACID TRANSPORTER"/>
    <property type="match status" value="1"/>
</dbReference>
<evidence type="ECO:0000256" key="3">
    <source>
        <dbReference type="ARBA" id="ARBA00022692"/>
    </source>
</evidence>
<evidence type="ECO:0000256" key="4">
    <source>
        <dbReference type="ARBA" id="ARBA00022989"/>
    </source>
</evidence>
<proteinExistence type="predicted"/>
<keyword evidence="4 6" id="KW-1133">Transmembrane helix</keyword>
<evidence type="ECO:0000313" key="7">
    <source>
        <dbReference type="EMBL" id="SVD48467.1"/>
    </source>
</evidence>
<keyword evidence="3 6" id="KW-0812">Transmembrane</keyword>
<sequence>MAAQGLIASTVKLIGAAVGVSAQWELAHFVSLWMAAEATSLALAAILAIWVAIGRGVLFGAGVSPRNVLRSHPGLLRFFVSTNWHTTVRMASKEVDTLIVGGILGSASAGLYKIVKQVASVLSRAADPLYQAVYPELAKLWSAGDRAGFRRLLGRSTLMGLGAGIGFLALFALVERWVLVTLLGGDYGAAYEPTLIYL</sequence>
<feature type="transmembrane region" description="Helical" evidence="6">
    <location>
        <begin position="32"/>
        <end position="53"/>
    </location>
</feature>
<organism evidence="7">
    <name type="scientific">marine metagenome</name>
    <dbReference type="NCBI Taxonomy" id="408172"/>
    <lineage>
        <taxon>unclassified sequences</taxon>
        <taxon>metagenomes</taxon>
        <taxon>ecological metagenomes</taxon>
    </lineage>
</organism>
<feature type="non-terminal residue" evidence="7">
    <location>
        <position position="198"/>
    </location>
</feature>
<dbReference type="InterPro" id="IPR050833">
    <property type="entry name" value="Poly_Biosynth_Transport"/>
</dbReference>
<evidence type="ECO:0000256" key="2">
    <source>
        <dbReference type="ARBA" id="ARBA00022475"/>
    </source>
</evidence>
<dbReference type="AlphaFoldDB" id="A0A382VPM6"/>
<evidence type="ECO:0000256" key="5">
    <source>
        <dbReference type="ARBA" id="ARBA00023136"/>
    </source>
</evidence>
<name>A0A382VPM6_9ZZZZ</name>
<keyword evidence="2" id="KW-1003">Cell membrane</keyword>
<gene>
    <name evidence="7" type="ORF">METZ01_LOCUS401321</name>
</gene>